<keyword evidence="3" id="KW-1185">Reference proteome</keyword>
<feature type="region of interest" description="Disordered" evidence="1">
    <location>
        <begin position="54"/>
        <end position="140"/>
    </location>
</feature>
<sequence length="140" mass="15907">MSARRRIELLQQCWWSVLQRPGQFPNRHGARGIGAWFPLVTHWCVGRGYPLQRANRYPEPGPAPRPRLREGSPVRCSPSTWDPSPGPSRSRFARARPCSTNPYGASVRCRQSWPTAQDGTHPGRVRSRLAKQRIGRSTVR</sequence>
<dbReference type="Proteomes" id="UP001066276">
    <property type="component" value="Chromosome 3_2"/>
</dbReference>
<evidence type="ECO:0000256" key="1">
    <source>
        <dbReference type="SAM" id="MobiDB-lite"/>
    </source>
</evidence>
<proteinExistence type="predicted"/>
<evidence type="ECO:0000313" key="3">
    <source>
        <dbReference type="Proteomes" id="UP001066276"/>
    </source>
</evidence>
<accession>A0AAV7TFD5</accession>
<name>A0AAV7TFD5_PLEWA</name>
<gene>
    <name evidence="2" type="ORF">NDU88_000552</name>
</gene>
<organism evidence="2 3">
    <name type="scientific">Pleurodeles waltl</name>
    <name type="common">Iberian ribbed newt</name>
    <dbReference type="NCBI Taxonomy" id="8319"/>
    <lineage>
        <taxon>Eukaryota</taxon>
        <taxon>Metazoa</taxon>
        <taxon>Chordata</taxon>
        <taxon>Craniata</taxon>
        <taxon>Vertebrata</taxon>
        <taxon>Euteleostomi</taxon>
        <taxon>Amphibia</taxon>
        <taxon>Batrachia</taxon>
        <taxon>Caudata</taxon>
        <taxon>Salamandroidea</taxon>
        <taxon>Salamandridae</taxon>
        <taxon>Pleurodelinae</taxon>
        <taxon>Pleurodeles</taxon>
    </lineage>
</organism>
<comment type="caution">
    <text evidence="2">The sequence shown here is derived from an EMBL/GenBank/DDBJ whole genome shotgun (WGS) entry which is preliminary data.</text>
</comment>
<evidence type="ECO:0000313" key="2">
    <source>
        <dbReference type="EMBL" id="KAJ1175264.1"/>
    </source>
</evidence>
<protein>
    <submittedName>
        <fullName evidence="2">Uncharacterized protein</fullName>
    </submittedName>
</protein>
<feature type="compositionally biased region" description="Basic residues" evidence="1">
    <location>
        <begin position="123"/>
        <end position="140"/>
    </location>
</feature>
<dbReference type="AlphaFoldDB" id="A0AAV7TFD5"/>
<dbReference type="EMBL" id="JANPWB010000006">
    <property type="protein sequence ID" value="KAJ1175264.1"/>
    <property type="molecule type" value="Genomic_DNA"/>
</dbReference>
<reference evidence="2" key="1">
    <citation type="journal article" date="2022" name="bioRxiv">
        <title>Sequencing and chromosome-scale assembly of the giantPleurodeles waltlgenome.</title>
        <authorList>
            <person name="Brown T."/>
            <person name="Elewa A."/>
            <person name="Iarovenko S."/>
            <person name="Subramanian E."/>
            <person name="Araus A.J."/>
            <person name="Petzold A."/>
            <person name="Susuki M."/>
            <person name="Suzuki K.-i.T."/>
            <person name="Hayashi T."/>
            <person name="Toyoda A."/>
            <person name="Oliveira C."/>
            <person name="Osipova E."/>
            <person name="Leigh N.D."/>
            <person name="Simon A."/>
            <person name="Yun M.H."/>
        </authorList>
    </citation>
    <scope>NUCLEOTIDE SEQUENCE</scope>
    <source>
        <strain evidence="2">20211129_DDA</strain>
        <tissue evidence="2">Liver</tissue>
    </source>
</reference>